<evidence type="ECO:0000313" key="16">
    <source>
        <dbReference type="EMBL" id="CAH4023183.1"/>
    </source>
</evidence>
<evidence type="ECO:0000256" key="10">
    <source>
        <dbReference type="ARBA" id="ARBA00023242"/>
    </source>
</evidence>
<dbReference type="FunFam" id="3.30.160.60:FF:000065">
    <property type="entry name" value="B-cell CLL/lymphoma 6, member B"/>
    <property type="match status" value="1"/>
</dbReference>
<evidence type="ECO:0000256" key="13">
    <source>
        <dbReference type="SAM" id="MobiDB-lite"/>
    </source>
</evidence>
<evidence type="ECO:0000256" key="11">
    <source>
        <dbReference type="PROSITE-ProRule" id="PRU00042"/>
    </source>
</evidence>
<evidence type="ECO:0000259" key="14">
    <source>
        <dbReference type="PROSITE" id="PS50157"/>
    </source>
</evidence>
<accession>A0A9P0X8I1</accession>
<dbReference type="PROSITE" id="PS51915">
    <property type="entry name" value="ZAD"/>
    <property type="match status" value="1"/>
</dbReference>
<evidence type="ECO:0008006" key="18">
    <source>
        <dbReference type="Google" id="ProtNLM"/>
    </source>
</evidence>
<name>A0A9P0X8I1_PIEBR</name>
<dbReference type="Pfam" id="PF12874">
    <property type="entry name" value="zf-met"/>
    <property type="match status" value="1"/>
</dbReference>
<organism evidence="16 17">
    <name type="scientific">Pieris brassicae</name>
    <name type="common">White butterfly</name>
    <name type="synonym">Large white butterfly</name>
    <dbReference type="NCBI Taxonomy" id="7116"/>
    <lineage>
        <taxon>Eukaryota</taxon>
        <taxon>Metazoa</taxon>
        <taxon>Ecdysozoa</taxon>
        <taxon>Arthropoda</taxon>
        <taxon>Hexapoda</taxon>
        <taxon>Insecta</taxon>
        <taxon>Pterygota</taxon>
        <taxon>Neoptera</taxon>
        <taxon>Endopterygota</taxon>
        <taxon>Lepidoptera</taxon>
        <taxon>Glossata</taxon>
        <taxon>Ditrysia</taxon>
        <taxon>Papilionoidea</taxon>
        <taxon>Pieridae</taxon>
        <taxon>Pierinae</taxon>
        <taxon>Pieris</taxon>
    </lineage>
</organism>
<evidence type="ECO:0000256" key="12">
    <source>
        <dbReference type="PROSITE-ProRule" id="PRU01263"/>
    </source>
</evidence>
<dbReference type="Gene3D" id="3.30.160.60">
    <property type="entry name" value="Classic Zinc Finger"/>
    <property type="match status" value="7"/>
</dbReference>
<dbReference type="PROSITE" id="PS00028">
    <property type="entry name" value="ZINC_FINGER_C2H2_1"/>
    <property type="match status" value="7"/>
</dbReference>
<dbReference type="SMART" id="SM00355">
    <property type="entry name" value="ZnF_C2H2"/>
    <property type="match status" value="12"/>
</dbReference>
<feature type="binding site" evidence="12">
    <location>
        <position position="7"/>
    </location>
    <ligand>
        <name>Zn(2+)</name>
        <dbReference type="ChEBI" id="CHEBI:29105"/>
    </ligand>
</feature>
<feature type="compositionally biased region" description="Basic residues" evidence="13">
    <location>
        <begin position="641"/>
        <end position="651"/>
    </location>
</feature>
<proteinExistence type="inferred from homology"/>
<feature type="domain" description="C2H2-type" evidence="14">
    <location>
        <begin position="615"/>
        <end position="643"/>
    </location>
</feature>
<dbReference type="GO" id="GO:0005634">
    <property type="term" value="C:nucleus"/>
    <property type="evidence" value="ECO:0007669"/>
    <property type="project" value="UniProtKB-SubCell"/>
</dbReference>
<dbReference type="PANTHER" id="PTHR24379">
    <property type="entry name" value="KRAB AND ZINC FINGER DOMAIN-CONTAINING"/>
    <property type="match status" value="1"/>
</dbReference>
<keyword evidence="3 12" id="KW-0479">Metal-binding</keyword>
<evidence type="ECO:0000256" key="8">
    <source>
        <dbReference type="ARBA" id="ARBA00023125"/>
    </source>
</evidence>
<feature type="domain" description="C2H2-type" evidence="14">
    <location>
        <begin position="558"/>
        <end position="586"/>
    </location>
</feature>
<dbReference type="Pfam" id="PF00096">
    <property type="entry name" value="zf-C2H2"/>
    <property type="match status" value="1"/>
</dbReference>
<dbReference type="SMART" id="SM00868">
    <property type="entry name" value="zf-AD"/>
    <property type="match status" value="1"/>
</dbReference>
<feature type="compositionally biased region" description="Basic and acidic residues" evidence="13">
    <location>
        <begin position="652"/>
        <end position="665"/>
    </location>
</feature>
<feature type="domain" description="C2H2-type" evidence="14">
    <location>
        <begin position="530"/>
        <end position="557"/>
    </location>
</feature>
<dbReference type="AlphaFoldDB" id="A0A9P0X8I1"/>
<dbReference type="InterPro" id="IPR036236">
    <property type="entry name" value="Znf_C2H2_sf"/>
</dbReference>
<protein>
    <recommendedName>
        <fullName evidence="18">Protein krueppel</fullName>
    </recommendedName>
</protein>
<comment type="subcellular location">
    <subcellularLocation>
        <location evidence="1">Nucleus</location>
    </subcellularLocation>
</comment>
<feature type="domain" description="C2H2-type" evidence="14">
    <location>
        <begin position="421"/>
        <end position="449"/>
    </location>
</feature>
<feature type="domain" description="C2H2-type" evidence="14">
    <location>
        <begin position="587"/>
        <end position="614"/>
    </location>
</feature>
<gene>
    <name evidence="16" type="ORF">PIBRA_LOCUS4141</name>
</gene>
<keyword evidence="10" id="KW-0539">Nucleus</keyword>
<sequence>MESLKCCRICLEVDGFMHNLSSNTLAFYYLTLTGINPLPKLKIPMYVCYECTALLKKYFVFRQKCLRGQAVLQALLSNNGEVTEENLKDIGRESFGLTSSLKIVENVSFNYDPQADLRKTYDLPNIIKEEDIVKLEHDYFCEVQDDSSDPIDVNNSEDNDLIEILEDDLDADHLDEKIEQQSFEQIMLQEPEPNLSVEVDKRITKKDTEDLNNFFTIKYFTKQELMDKMELRRESIKYKSAEYKCELCYSWFLDIRGQEKHAGQHDQIRGEFYCEDCHMYFRTKEQLQTHTKSHPRWFLCKLCPQSYSNLYRAKLHLLYHQGHQYTCEQCKAVFTNRIIYLRHIRNHHPIDFTCCFCGISRTSQIALNAHKARDHEGLQEDDEVMNITAVHCETCDITFTNGKAYNVHLTTTMKHTGKYRYSCDTCDERFSTKKERFMHSLKVHKRRPRRIEKPIIMIKASSDKSQAKPNMPRVKITLPTKRPLNSLQKINWPVKCHYCPDALVYSEQENWLHHRRQHPEKTYMTIRRRFICEHCGKGYKTRHILNYHMNLHNGVTPFKCDVCSKAFYSRTLLRNHFVVVHSDERPFVCDTCGLALKTKGTLHKHNRIHSGEKPFKCDVCDKAFAFKTSRRLHYEGVHLNIKRKKKKKSKRKEREKDEVKEKREIILNTSSKSSSVVK</sequence>
<evidence type="ECO:0000256" key="4">
    <source>
        <dbReference type="ARBA" id="ARBA00022737"/>
    </source>
</evidence>
<evidence type="ECO:0000256" key="5">
    <source>
        <dbReference type="ARBA" id="ARBA00022771"/>
    </source>
</evidence>
<evidence type="ECO:0000256" key="9">
    <source>
        <dbReference type="ARBA" id="ARBA00023163"/>
    </source>
</evidence>
<dbReference type="InterPro" id="IPR022755">
    <property type="entry name" value="Znf_C2H2_jaz"/>
</dbReference>
<keyword evidence="7" id="KW-0805">Transcription regulation</keyword>
<feature type="binding site" evidence="12">
    <location>
        <position position="51"/>
    </location>
    <ligand>
        <name>Zn(2+)</name>
        <dbReference type="ChEBI" id="CHEBI:29105"/>
    </ligand>
</feature>
<dbReference type="EMBL" id="CALOZG010000004">
    <property type="protein sequence ID" value="CAH4023183.1"/>
    <property type="molecule type" value="Genomic_DNA"/>
</dbReference>
<feature type="compositionally biased region" description="Polar residues" evidence="13">
    <location>
        <begin position="667"/>
        <end position="678"/>
    </location>
</feature>
<evidence type="ECO:0000256" key="3">
    <source>
        <dbReference type="ARBA" id="ARBA00022723"/>
    </source>
</evidence>
<evidence type="ECO:0000256" key="6">
    <source>
        <dbReference type="ARBA" id="ARBA00022833"/>
    </source>
</evidence>
<dbReference type="GO" id="GO:0008270">
    <property type="term" value="F:zinc ion binding"/>
    <property type="evidence" value="ECO:0007669"/>
    <property type="project" value="UniProtKB-UniRule"/>
</dbReference>
<keyword evidence="8" id="KW-0238">DNA-binding</keyword>
<feature type="binding site" evidence="12">
    <location>
        <position position="48"/>
    </location>
    <ligand>
        <name>Zn(2+)</name>
        <dbReference type="ChEBI" id="CHEBI:29105"/>
    </ligand>
</feature>
<dbReference type="Pfam" id="PF12171">
    <property type="entry name" value="zf-C2H2_jaz"/>
    <property type="match status" value="1"/>
</dbReference>
<feature type="domain" description="ZAD" evidence="15">
    <location>
        <begin position="5"/>
        <end position="75"/>
    </location>
</feature>
<dbReference type="SUPFAM" id="SSF57716">
    <property type="entry name" value="Glucocorticoid receptor-like (DNA-binding domain)"/>
    <property type="match status" value="1"/>
</dbReference>
<comment type="similarity">
    <text evidence="2">Belongs to the krueppel C2H2-type zinc-finger protein family.</text>
</comment>
<dbReference type="PANTHER" id="PTHR24379:SF121">
    <property type="entry name" value="C2H2-TYPE DOMAIN-CONTAINING PROTEIN"/>
    <property type="match status" value="1"/>
</dbReference>
<feature type="region of interest" description="Disordered" evidence="13">
    <location>
        <begin position="641"/>
        <end position="678"/>
    </location>
</feature>
<feature type="domain" description="C2H2-type" evidence="14">
    <location>
        <begin position="325"/>
        <end position="347"/>
    </location>
</feature>
<reference evidence="16" key="1">
    <citation type="submission" date="2022-05" db="EMBL/GenBank/DDBJ databases">
        <authorList>
            <person name="Okamura Y."/>
        </authorList>
    </citation>
    <scope>NUCLEOTIDE SEQUENCE</scope>
</reference>
<dbReference type="InterPro" id="IPR012934">
    <property type="entry name" value="Znf_AD"/>
</dbReference>
<keyword evidence="5 11" id="KW-0863">Zinc-finger</keyword>
<evidence type="ECO:0000259" key="15">
    <source>
        <dbReference type="PROSITE" id="PS51915"/>
    </source>
</evidence>
<dbReference type="InterPro" id="IPR013087">
    <property type="entry name" value="Znf_C2H2_type"/>
</dbReference>
<keyword evidence="17" id="KW-1185">Reference proteome</keyword>
<keyword evidence="6 12" id="KW-0862">Zinc</keyword>
<evidence type="ECO:0000256" key="2">
    <source>
        <dbReference type="ARBA" id="ARBA00006991"/>
    </source>
</evidence>
<dbReference type="PROSITE" id="PS50157">
    <property type="entry name" value="ZINC_FINGER_C2H2_2"/>
    <property type="match status" value="7"/>
</dbReference>
<feature type="domain" description="C2H2-type" evidence="14">
    <location>
        <begin position="272"/>
        <end position="294"/>
    </location>
</feature>
<evidence type="ECO:0000313" key="17">
    <source>
        <dbReference type="Proteomes" id="UP001152562"/>
    </source>
</evidence>
<dbReference type="Proteomes" id="UP001152562">
    <property type="component" value="Unassembled WGS sequence"/>
</dbReference>
<feature type="binding site" evidence="12">
    <location>
        <position position="10"/>
    </location>
    <ligand>
        <name>Zn(2+)</name>
        <dbReference type="ChEBI" id="CHEBI:29105"/>
    </ligand>
</feature>
<keyword evidence="9" id="KW-0804">Transcription</keyword>
<dbReference type="FunFam" id="3.30.160.60:FF:001370">
    <property type="entry name" value="Zinc finger protein"/>
    <property type="match status" value="1"/>
</dbReference>
<dbReference type="Pfam" id="PF07776">
    <property type="entry name" value="zf-AD"/>
    <property type="match status" value="1"/>
</dbReference>
<dbReference type="SUPFAM" id="SSF57667">
    <property type="entry name" value="beta-beta-alpha zinc fingers"/>
    <property type="match status" value="4"/>
</dbReference>
<keyword evidence="4" id="KW-0677">Repeat</keyword>
<dbReference type="GO" id="GO:0003690">
    <property type="term" value="F:double-stranded DNA binding"/>
    <property type="evidence" value="ECO:0007669"/>
    <property type="project" value="UniProtKB-ARBA"/>
</dbReference>
<evidence type="ECO:0000256" key="1">
    <source>
        <dbReference type="ARBA" id="ARBA00004123"/>
    </source>
</evidence>
<comment type="caution">
    <text evidence="16">The sequence shown here is derived from an EMBL/GenBank/DDBJ whole genome shotgun (WGS) entry which is preliminary data.</text>
</comment>
<evidence type="ECO:0000256" key="7">
    <source>
        <dbReference type="ARBA" id="ARBA00023015"/>
    </source>
</evidence>